<keyword evidence="2" id="KW-1185">Reference proteome</keyword>
<name>A0A6J0K690_RAPSA</name>
<dbReference type="OrthoDB" id="278212at2759"/>
<organism evidence="2 3">
    <name type="scientific">Raphanus sativus</name>
    <name type="common">Radish</name>
    <name type="synonym">Raphanus raphanistrum var. sativus</name>
    <dbReference type="NCBI Taxonomy" id="3726"/>
    <lineage>
        <taxon>Eukaryota</taxon>
        <taxon>Viridiplantae</taxon>
        <taxon>Streptophyta</taxon>
        <taxon>Embryophyta</taxon>
        <taxon>Tracheophyta</taxon>
        <taxon>Spermatophyta</taxon>
        <taxon>Magnoliopsida</taxon>
        <taxon>eudicotyledons</taxon>
        <taxon>Gunneridae</taxon>
        <taxon>Pentapetalae</taxon>
        <taxon>rosids</taxon>
        <taxon>malvids</taxon>
        <taxon>Brassicales</taxon>
        <taxon>Brassicaceae</taxon>
        <taxon>Brassiceae</taxon>
        <taxon>Raphanus</taxon>
    </lineage>
</organism>
<reference evidence="3" key="2">
    <citation type="submission" date="2025-08" db="UniProtKB">
        <authorList>
            <consortium name="RefSeq"/>
        </authorList>
    </citation>
    <scope>IDENTIFICATION</scope>
    <source>
        <tissue evidence="3">Leaf</tissue>
    </source>
</reference>
<dbReference type="RefSeq" id="XP_018442986.2">
    <property type="nucleotide sequence ID" value="XM_018587484.2"/>
</dbReference>
<proteinExistence type="predicted"/>
<sequence>MASLVRRAASRLVGSCSKSRLSTNPSLDHSLAAHGRLRYLTPSISRSNLFSTSARKKASSTDPLLRVIETEIGFAEQADDYDRVEETPSGFPFKMEDKPGSKVVTLTRDYQGESVVVEVHMTNLVTGDKGDDEESEEESEEEEEEEHEDKPEKPKQSNVPLLVTLSKKTGPSLEFRCTAFPDKIVIKDMWVTFPDDPSRDELAYEGPSFRVLDEKLRKAFHRYIEIRGITPGMINFLHEYMINKDSKEHLLWLKTLKNFVKS</sequence>
<dbReference type="InterPro" id="IPR003428">
    <property type="entry name" value="MAM33"/>
</dbReference>
<dbReference type="GeneID" id="108814853"/>
<dbReference type="PANTHER" id="PTHR10826:SF37">
    <property type="entry name" value="MITOCHONDRIAL GLYCOPROTEIN FAMILY PROTEIN"/>
    <property type="match status" value="1"/>
</dbReference>
<protein>
    <submittedName>
        <fullName evidence="3">Uncharacterized protein At2g39795, mitochondrial</fullName>
    </submittedName>
</protein>
<evidence type="ECO:0000256" key="1">
    <source>
        <dbReference type="SAM" id="MobiDB-lite"/>
    </source>
</evidence>
<dbReference type="InterPro" id="IPR036561">
    <property type="entry name" value="MAM33_sf"/>
</dbReference>
<dbReference type="Pfam" id="PF02330">
    <property type="entry name" value="MAM33"/>
    <property type="match status" value="1"/>
</dbReference>
<feature type="compositionally biased region" description="Acidic residues" evidence="1">
    <location>
        <begin position="130"/>
        <end position="147"/>
    </location>
</feature>
<accession>A0A6J0K690</accession>
<dbReference type="Proteomes" id="UP000504610">
    <property type="component" value="Chromosome 7"/>
</dbReference>
<dbReference type="FunFam" id="3.10.280.10:FF:000002">
    <property type="entry name" value="Mitochondrial glycoprotein family protein"/>
    <property type="match status" value="1"/>
</dbReference>
<dbReference type="KEGG" id="rsz:108814853"/>
<gene>
    <name evidence="3" type="primary">LOC108814853</name>
</gene>
<dbReference type="Gene3D" id="3.10.280.10">
    <property type="entry name" value="Mitochondrial glycoprotein"/>
    <property type="match status" value="1"/>
</dbReference>
<evidence type="ECO:0000313" key="3">
    <source>
        <dbReference type="RefSeq" id="XP_018442986.2"/>
    </source>
</evidence>
<reference evidence="2" key="1">
    <citation type="journal article" date="2019" name="Database">
        <title>The radish genome database (RadishGD): an integrated information resource for radish genomics.</title>
        <authorList>
            <person name="Yu H.J."/>
            <person name="Baek S."/>
            <person name="Lee Y.J."/>
            <person name="Cho A."/>
            <person name="Mun J.H."/>
        </authorList>
    </citation>
    <scope>NUCLEOTIDE SEQUENCE [LARGE SCALE GENOMIC DNA]</scope>
    <source>
        <strain evidence="2">cv. WK10039</strain>
    </source>
</reference>
<feature type="region of interest" description="Disordered" evidence="1">
    <location>
        <begin position="123"/>
        <end position="161"/>
    </location>
</feature>
<dbReference type="SUPFAM" id="SSF54529">
    <property type="entry name" value="Mitochondrial glycoprotein MAM33-like"/>
    <property type="match status" value="1"/>
</dbReference>
<dbReference type="PANTHER" id="PTHR10826">
    <property type="entry name" value="COMPLEMENT COMPONENT 1"/>
    <property type="match status" value="1"/>
</dbReference>
<dbReference type="AlphaFoldDB" id="A0A6J0K690"/>
<evidence type="ECO:0000313" key="2">
    <source>
        <dbReference type="Proteomes" id="UP000504610"/>
    </source>
</evidence>
<dbReference type="GO" id="GO:0005759">
    <property type="term" value="C:mitochondrial matrix"/>
    <property type="evidence" value="ECO:0007669"/>
    <property type="project" value="InterPro"/>
</dbReference>